<dbReference type="InterPro" id="IPR020846">
    <property type="entry name" value="MFS_dom"/>
</dbReference>
<feature type="transmembrane region" description="Helical" evidence="1">
    <location>
        <begin position="382"/>
        <end position="400"/>
    </location>
</feature>
<proteinExistence type="predicted"/>
<feature type="transmembrane region" description="Helical" evidence="1">
    <location>
        <begin position="308"/>
        <end position="329"/>
    </location>
</feature>
<dbReference type="InterPro" id="IPR011701">
    <property type="entry name" value="MFS"/>
</dbReference>
<feature type="transmembrane region" description="Helical" evidence="1">
    <location>
        <begin position="167"/>
        <end position="185"/>
    </location>
</feature>
<keyword evidence="1" id="KW-1133">Transmembrane helix</keyword>
<dbReference type="GO" id="GO:0022857">
    <property type="term" value="F:transmembrane transporter activity"/>
    <property type="evidence" value="ECO:0007669"/>
    <property type="project" value="InterPro"/>
</dbReference>
<dbReference type="PANTHER" id="PTHR23520">
    <property type="entry name" value="TRANSPORTER, PUTATIVE (AFU_ORTHOLOGUE AFUA_3G04000)-RELATED"/>
    <property type="match status" value="1"/>
</dbReference>
<feature type="transmembrane region" description="Helical" evidence="1">
    <location>
        <begin position="96"/>
        <end position="129"/>
    </location>
</feature>
<dbReference type="PANTHER" id="PTHR23520:SF5">
    <property type="entry name" value="TRANSPORTER, PUTATIVE (AFU_ORTHOLOGUE AFUA_3G04000)-RELATED"/>
    <property type="match status" value="1"/>
</dbReference>
<name>R1FU38_NANST</name>
<keyword evidence="1" id="KW-0472">Membrane</keyword>
<dbReference type="Pfam" id="PF07690">
    <property type="entry name" value="MFS_1"/>
    <property type="match status" value="1"/>
</dbReference>
<feature type="transmembrane region" description="Helical" evidence="1">
    <location>
        <begin position="141"/>
        <end position="161"/>
    </location>
</feature>
<feature type="transmembrane region" description="Helical" evidence="1">
    <location>
        <begin position="73"/>
        <end position="90"/>
    </location>
</feature>
<dbReference type="AlphaFoldDB" id="R1FU38"/>
<organism evidence="3 4">
    <name type="scientific">Nanobsidianus stetteri</name>
    <dbReference type="NCBI Taxonomy" id="1294122"/>
    <lineage>
        <taxon>Archaea</taxon>
        <taxon>Nanobdellota</taxon>
        <taxon>Candidatus Nanoarchaeia</taxon>
        <taxon>Nanoarchaeales</taxon>
        <taxon>Nanopusillaceae</taxon>
        <taxon>Candidatus Nanobsidianus</taxon>
    </lineage>
</organism>
<feature type="transmembrane region" description="Helical" evidence="1">
    <location>
        <begin position="39"/>
        <end position="61"/>
    </location>
</feature>
<dbReference type="Gene3D" id="1.20.1250.20">
    <property type="entry name" value="MFS general substrate transporter like domains"/>
    <property type="match status" value="2"/>
</dbReference>
<feature type="domain" description="Major facilitator superfamily (MFS) profile" evidence="2">
    <location>
        <begin position="6"/>
        <end position="404"/>
    </location>
</feature>
<feature type="transmembrane region" description="Helical" evidence="1">
    <location>
        <begin position="221"/>
        <end position="242"/>
    </location>
</feature>
<keyword evidence="4" id="KW-1185">Reference proteome</keyword>
<sequence>MDNKRDIILIILSGIFRSIATGSLGIITGLYLYNVLHLSFTLIGVFFGVGAFSVPLMSIYFGRLGDRYGRKKILLIVLLFLPLSILILLSTSSYPFLLLSAALGGFGTAGALASGSAGAIAAPIMNALLADKTNEENRTKVYSLFFLSLSLAGAVGALLSHLNYRNVFIIALILSIASPIIILPVKDEYSNNLRIARNSSMYNSNNLNNPNESDKKVIKRFIATGALNGLGQGLVTPFLPLIFEVLLKVPKGEIGNIFFLGGIAAAFVSLLTPLITSRLGFVKTVILTRSISTIALILLPFVNMFSPILSYDLMFALALYIIYIMFRVISLPTQSSLMMNLVSQDLRSTATGMNQAARLFPSAIATISSGFIINYLALPIPFFLAFIVNIANIYLYKKFFKDIETSKGMKSVLTE</sequence>
<accession>R1FU38</accession>
<feature type="transmembrane region" description="Helical" evidence="1">
    <location>
        <begin position="7"/>
        <end position="33"/>
    </location>
</feature>
<dbReference type="InterPro" id="IPR036259">
    <property type="entry name" value="MFS_trans_sf"/>
</dbReference>
<dbReference type="SUPFAM" id="SSF103473">
    <property type="entry name" value="MFS general substrate transporter"/>
    <property type="match status" value="1"/>
</dbReference>
<comment type="caution">
    <text evidence="3">The sequence shown here is derived from an EMBL/GenBank/DDBJ whole genome shotgun (WGS) entry which is preliminary data.</text>
</comment>
<dbReference type="PROSITE" id="PS50850">
    <property type="entry name" value="MFS"/>
    <property type="match status" value="1"/>
</dbReference>
<keyword evidence="1" id="KW-0812">Transmembrane</keyword>
<protein>
    <submittedName>
        <fullName evidence="3">Permease of the major facilitator superfamily</fullName>
    </submittedName>
</protein>
<evidence type="ECO:0000313" key="4">
    <source>
        <dbReference type="Proteomes" id="UP000053279"/>
    </source>
</evidence>
<feature type="transmembrane region" description="Helical" evidence="1">
    <location>
        <begin position="254"/>
        <end position="274"/>
    </location>
</feature>
<dbReference type="Proteomes" id="UP000053279">
    <property type="component" value="Unassembled WGS sequence"/>
</dbReference>
<evidence type="ECO:0000256" key="1">
    <source>
        <dbReference type="SAM" id="Phobius"/>
    </source>
</evidence>
<evidence type="ECO:0000313" key="3">
    <source>
        <dbReference type="EMBL" id="EOD42620.1"/>
    </source>
</evidence>
<dbReference type="EMBL" id="APJZ01000002">
    <property type="protein sequence ID" value="EOD42620.1"/>
    <property type="molecule type" value="Genomic_DNA"/>
</dbReference>
<evidence type="ECO:0000259" key="2">
    <source>
        <dbReference type="PROSITE" id="PS50850"/>
    </source>
</evidence>
<gene>
    <name evidence="3" type="ORF">Nst1_350</name>
</gene>
<feature type="transmembrane region" description="Helical" evidence="1">
    <location>
        <begin position="281"/>
        <end position="302"/>
    </location>
</feature>
<reference evidence="3 4" key="1">
    <citation type="submission" date="2013-02" db="EMBL/GenBank/DDBJ databases">
        <title>Insights into archaeal evolution and symbiosis from the genomes of a Nanoarchaeon and its crenarchaeal host from Yellowstone National Park.</title>
        <authorList>
            <person name="Podar M."/>
            <person name="Makarova K.S."/>
            <person name="Graham D.E."/>
            <person name="Wolf Y.I."/>
            <person name="Koonin E.V."/>
            <person name="Reysenbach A.-L."/>
        </authorList>
    </citation>
    <scope>NUCLEOTIDE SEQUENCE [LARGE SCALE GENOMIC DNA]</scope>
</reference>